<dbReference type="InterPro" id="IPR008514">
    <property type="entry name" value="T6SS_Hcp"/>
</dbReference>
<evidence type="ECO:0000313" key="2">
    <source>
        <dbReference type="Proteomes" id="UP000698752"/>
    </source>
</evidence>
<reference evidence="2" key="1">
    <citation type="journal article" date="2021" name="Syst. Appl. Microbiol.">
        <title>Roseomonas hellenica sp. nov., isolated from roots of wild-growing Alkanna tinctoria.</title>
        <authorList>
            <person name="Rat A."/>
            <person name="Naranjo H.D."/>
            <person name="Lebbe L."/>
            <person name="Cnockaert M."/>
            <person name="Krigas N."/>
            <person name="Grigoriadou K."/>
            <person name="Maloupa E."/>
            <person name="Willems A."/>
        </authorList>
    </citation>
    <scope>NUCLEOTIDE SEQUENCE [LARGE SCALE GENOMIC DNA]</scope>
    <source>
        <strain evidence="2">LMG 31159</strain>
    </source>
</reference>
<dbReference type="Gene3D" id="2.30.110.20">
    <property type="entry name" value="Hcp1-like"/>
    <property type="match status" value="1"/>
</dbReference>
<comment type="caution">
    <text evidence="1">The sequence shown here is derived from an EMBL/GenBank/DDBJ whole genome shotgun (WGS) entry which is preliminary data.</text>
</comment>
<proteinExistence type="predicted"/>
<evidence type="ECO:0000313" key="1">
    <source>
        <dbReference type="EMBL" id="MBR0650312.1"/>
    </source>
</evidence>
<accession>A0ABS5EH30</accession>
<dbReference type="EMBL" id="JAAEDI010000011">
    <property type="protein sequence ID" value="MBR0650312.1"/>
    <property type="molecule type" value="Genomic_DNA"/>
</dbReference>
<sequence>MSQSGSSATIYLCFGSVRGEAEVPGKVNKAPASGGWMKLTGCSFAGTSNYGTRFSQQVEGAGDTTPIQITKLTDASSTGLFRDALVGSFNSNAVITFLRTGTHEPREYMRVELFSCGIVDFSIDSGGDDRSVERFGIRYGAMNVISWGYDAQGTPAGRASANIKSMA</sequence>
<name>A0ABS5EH30_9PROT</name>
<dbReference type="InterPro" id="IPR036624">
    <property type="entry name" value="Hcp1-lik_sf"/>
</dbReference>
<keyword evidence="2" id="KW-1185">Reference proteome</keyword>
<dbReference type="Proteomes" id="UP000698752">
    <property type="component" value="Unassembled WGS sequence"/>
</dbReference>
<organism evidence="1 2">
    <name type="scientific">Neoroseomonas terrae</name>
    <dbReference type="NCBI Taxonomy" id="424799"/>
    <lineage>
        <taxon>Bacteria</taxon>
        <taxon>Pseudomonadati</taxon>
        <taxon>Pseudomonadota</taxon>
        <taxon>Alphaproteobacteria</taxon>
        <taxon>Acetobacterales</taxon>
        <taxon>Acetobacteraceae</taxon>
        <taxon>Neoroseomonas</taxon>
    </lineage>
</organism>
<dbReference type="RefSeq" id="WP_211868921.1">
    <property type="nucleotide sequence ID" value="NZ_JAAEDI010000011.1"/>
</dbReference>
<protein>
    <submittedName>
        <fullName evidence="1">Type VI secretion system tube protein Hcp</fullName>
    </submittedName>
</protein>
<dbReference type="Pfam" id="PF05638">
    <property type="entry name" value="T6SS_HCP"/>
    <property type="match status" value="1"/>
</dbReference>
<gene>
    <name evidence="1" type="ORF">GXW78_11615</name>
</gene>
<dbReference type="SUPFAM" id="SSF141452">
    <property type="entry name" value="Hcp1-like"/>
    <property type="match status" value="1"/>
</dbReference>